<comment type="caution">
    <text evidence="1">The sequence shown here is derived from an EMBL/GenBank/DDBJ whole genome shotgun (WGS) entry which is preliminary data.</text>
</comment>
<reference evidence="2" key="1">
    <citation type="submission" date="2024-04" db="EMBL/GenBank/DDBJ databases">
        <title>Salinicola lusitanus LLJ914,a marine bacterium isolated from the Okinawa Trough.</title>
        <authorList>
            <person name="Li J."/>
        </authorList>
    </citation>
    <scope>NUCLEOTIDE SEQUENCE [LARGE SCALE GENOMIC DNA]</scope>
</reference>
<keyword evidence="2" id="KW-1185">Reference proteome</keyword>
<evidence type="ECO:0000313" key="1">
    <source>
        <dbReference type="EMBL" id="KAK7891649.1"/>
    </source>
</evidence>
<dbReference type="EMBL" id="JBBPFD010000017">
    <property type="protein sequence ID" value="KAK7891649.1"/>
    <property type="molecule type" value="Genomic_DNA"/>
</dbReference>
<sequence length="123" mass="14070">MSLSSYKSVGRGSNQKPGFLGKPLGLYKNYWVQGYTLISKDVEDCVPIFLRHIANDVYVCGKTINLLKICCPQHYICWSELPAPRIAVTFSLQEVEEIERECAVYRGRMERIAKHSAISREEQ</sequence>
<accession>A0AAW0NBR9</accession>
<name>A0AAW0NBR9_9GOBI</name>
<gene>
    <name evidence="1" type="ORF">WMY93_023612</name>
</gene>
<dbReference type="GO" id="GO:0010008">
    <property type="term" value="C:endosome membrane"/>
    <property type="evidence" value="ECO:0007669"/>
    <property type="project" value="TreeGrafter"/>
</dbReference>
<protein>
    <submittedName>
        <fullName evidence="1">Uncharacterized protein</fullName>
    </submittedName>
</protein>
<organism evidence="1 2">
    <name type="scientific">Mugilogobius chulae</name>
    <name type="common">yellowstripe goby</name>
    <dbReference type="NCBI Taxonomy" id="88201"/>
    <lineage>
        <taxon>Eukaryota</taxon>
        <taxon>Metazoa</taxon>
        <taxon>Chordata</taxon>
        <taxon>Craniata</taxon>
        <taxon>Vertebrata</taxon>
        <taxon>Euteleostomi</taxon>
        <taxon>Actinopterygii</taxon>
        <taxon>Neopterygii</taxon>
        <taxon>Teleostei</taxon>
        <taxon>Neoteleostei</taxon>
        <taxon>Acanthomorphata</taxon>
        <taxon>Gobiaria</taxon>
        <taxon>Gobiiformes</taxon>
        <taxon>Gobioidei</taxon>
        <taxon>Gobiidae</taxon>
        <taxon>Gobionellinae</taxon>
        <taxon>Mugilogobius</taxon>
    </lineage>
</organism>
<dbReference type="AlphaFoldDB" id="A0AAW0NBR9"/>
<dbReference type="GO" id="GO:0023052">
    <property type="term" value="P:signaling"/>
    <property type="evidence" value="ECO:0007669"/>
    <property type="project" value="TreeGrafter"/>
</dbReference>
<evidence type="ECO:0000313" key="2">
    <source>
        <dbReference type="Proteomes" id="UP001460270"/>
    </source>
</evidence>
<dbReference type="PANTHER" id="PTHR46415">
    <property type="entry name" value="ADAPTOR PROTEIN, PHOSPHOTYROSINE INTERACTION, PH DOMAIN AND LEUCINE ZIPPER-CONTAINING 2"/>
    <property type="match status" value="1"/>
</dbReference>
<proteinExistence type="predicted"/>
<dbReference type="Proteomes" id="UP001460270">
    <property type="component" value="Unassembled WGS sequence"/>
</dbReference>
<dbReference type="PANTHER" id="PTHR46415:SF3">
    <property type="entry name" value="DCC-INTERACTING PROTEIN 13-ALPHA"/>
    <property type="match status" value="1"/>
</dbReference>
<dbReference type="InterPro" id="IPR047181">
    <property type="entry name" value="DP13A/B"/>
</dbReference>